<dbReference type="RefSeq" id="WP_349950845.1">
    <property type="nucleotide sequence ID" value="NZ_JBEHGX010000002.1"/>
</dbReference>
<keyword evidence="3 8" id="KW-0573">Peptidoglycan synthesis</keyword>
<feature type="compositionally biased region" description="Low complexity" evidence="9">
    <location>
        <begin position="290"/>
        <end position="328"/>
    </location>
</feature>
<feature type="chain" id="PRO_5047222239" description="Penicillin-binding protein activator LpoA" evidence="10">
    <location>
        <begin position="21"/>
        <end position="708"/>
    </location>
</feature>
<evidence type="ECO:0000256" key="2">
    <source>
        <dbReference type="ARBA" id="ARBA00022960"/>
    </source>
</evidence>
<comment type="similarity">
    <text evidence="8">Belongs to the LpoA family.</text>
</comment>
<evidence type="ECO:0000256" key="6">
    <source>
        <dbReference type="ARBA" id="ARBA00023237"/>
    </source>
</evidence>
<dbReference type="EMBL" id="JBEHGX010000002">
    <property type="protein sequence ID" value="MER0125061.1"/>
    <property type="molecule type" value="Genomic_DNA"/>
</dbReference>
<comment type="caution">
    <text evidence="11">The sequence shown here is derived from an EMBL/GenBank/DDBJ whole genome shotgun (WGS) entry which is preliminary data.</text>
</comment>
<dbReference type="CDD" id="cd06339">
    <property type="entry name" value="PBP1_YraM_LppC_lipoprotein-like"/>
    <property type="match status" value="1"/>
</dbReference>
<dbReference type="HAMAP" id="MF_01890">
    <property type="entry name" value="LpoA"/>
    <property type="match status" value="1"/>
</dbReference>
<keyword evidence="12" id="KW-1185">Reference proteome</keyword>
<dbReference type="InterPro" id="IPR007443">
    <property type="entry name" value="LpoA"/>
</dbReference>
<organism evidence="11 12">
    <name type="scientific">Franconibacter daqui</name>
    <dbReference type="NCBI Taxonomy" id="2047724"/>
    <lineage>
        <taxon>Bacteria</taxon>
        <taxon>Pseudomonadati</taxon>
        <taxon>Pseudomonadota</taxon>
        <taxon>Gammaproteobacteria</taxon>
        <taxon>Enterobacterales</taxon>
        <taxon>Enterobacteriaceae</taxon>
        <taxon>Franconibacter</taxon>
    </lineage>
</organism>
<feature type="signal peptide" evidence="10">
    <location>
        <begin position="1"/>
        <end position="20"/>
    </location>
</feature>
<name>A0ABV1PJU4_9ENTR</name>
<evidence type="ECO:0000256" key="4">
    <source>
        <dbReference type="ARBA" id="ARBA00023136"/>
    </source>
</evidence>
<gene>
    <name evidence="8" type="primary">lpoA</name>
    <name evidence="11" type="ORF">ABQG75_04830</name>
</gene>
<feature type="region of interest" description="Disordered" evidence="9">
    <location>
        <begin position="290"/>
        <end position="382"/>
    </location>
</feature>
<dbReference type="PROSITE" id="PS51257">
    <property type="entry name" value="PROKAR_LIPOPROTEIN"/>
    <property type="match status" value="1"/>
</dbReference>
<feature type="compositionally biased region" description="Polar residues" evidence="9">
    <location>
        <begin position="368"/>
        <end position="382"/>
    </location>
</feature>
<comment type="subunit">
    <text evidence="8">Interacts with PBP1a.</text>
</comment>
<evidence type="ECO:0000313" key="12">
    <source>
        <dbReference type="Proteomes" id="UP001447374"/>
    </source>
</evidence>
<dbReference type="Proteomes" id="UP001447374">
    <property type="component" value="Unassembled WGS sequence"/>
</dbReference>
<evidence type="ECO:0000256" key="10">
    <source>
        <dbReference type="SAM" id="SignalP"/>
    </source>
</evidence>
<dbReference type="Gene3D" id="1.25.40.10">
    <property type="entry name" value="Tetratricopeptide repeat domain"/>
    <property type="match status" value="1"/>
</dbReference>
<dbReference type="Pfam" id="PF04348">
    <property type="entry name" value="LppC"/>
    <property type="match status" value="2"/>
</dbReference>
<sequence length="708" mass="75257">MVPSKFVRSKAARCLPVVLAALFFAGCGTQTPDQTAAHMQGETQADSGYYLHQMQQSTDDSKTNWQLLAIRALLKEGKSQHALELFNQLPQTLTDEQRREQALLAVELKVAQQDLAAASTLLGNLNPADLNPSQQARYYQAQITVSQGRPSLALLRALIAQEPLLQGADKQKNIDATWQALSQMTPEQARALVINADENTLQGWLDLQRVWFDNRNDPNMMKAGIKDWQTRYPQNPGAQMLPTQLVNVENFKPASTEKIALLLPLNGQAAVFGRAIQQGFEAAKNAGAAPVGAPAQSQPPAAQPASVSTPQATPVAAGAVASPASAPVNDLTNEPAAEQPALEPGPGAEQPAAQGQPATEAQPVTAGGQPSPQQTAASTPANPSAELKIYDTSSQPLTQILNQVQQDGASIVVGPLLKEKVDEVIRSNTPLNVLALNQPESVQNRANICYFALSPEDEARDAANHIWQEGHRAPLVLVPQSALGDRVTNAFAAQWQHLGGGTVLQQKFGSVAELKMNINGGSGIALTGSPVTTSLPQQQGVTIGGLTIPAPPTDAQITAGSSGNVDAVYIVATKDEVALIKPMIAMRNGSHGGAALYASSRSAQSNAGPDFRLEMEGLQYSEIPMLAGGNPSLQQQALSSVNNDYSLARLYAMGVDAWSLANHFSQMRQVPGFQINGNTGALTANQDCVINRKLMWLKYQQGQIVPVN</sequence>
<dbReference type="PANTHER" id="PTHR38038:SF1">
    <property type="entry name" value="PENICILLIN-BINDING PROTEIN ACTIVATOR LPOA"/>
    <property type="match status" value="1"/>
</dbReference>
<dbReference type="PANTHER" id="PTHR38038">
    <property type="entry name" value="PENICILLIN-BINDING PROTEIN ACTIVATOR LPOA"/>
    <property type="match status" value="1"/>
</dbReference>
<dbReference type="SUPFAM" id="SSF53822">
    <property type="entry name" value="Periplasmic binding protein-like I"/>
    <property type="match status" value="1"/>
</dbReference>
<accession>A0ABV1PJU4</accession>
<evidence type="ECO:0000256" key="8">
    <source>
        <dbReference type="HAMAP-Rule" id="MF_01890"/>
    </source>
</evidence>
<evidence type="ECO:0000256" key="1">
    <source>
        <dbReference type="ARBA" id="ARBA00022729"/>
    </source>
</evidence>
<evidence type="ECO:0000313" key="11">
    <source>
        <dbReference type="EMBL" id="MER0125061.1"/>
    </source>
</evidence>
<evidence type="ECO:0000256" key="5">
    <source>
        <dbReference type="ARBA" id="ARBA00023139"/>
    </source>
</evidence>
<reference evidence="11 12" key="1">
    <citation type="submission" date="2024-06" db="EMBL/GenBank/DDBJ databases">
        <title>Fanconibacter daqui strain Q02 whole shotgun sequencing project.</title>
        <authorList>
            <person name="Rodrigues J.W.A."/>
            <person name="Viana L.C."/>
            <person name="Vieira E.C."/>
            <person name="Souza F.O.L."/>
            <person name="Alegria O.C."/>
            <person name="Patroca S."/>
            <person name="Cruz A.C.R."/>
            <person name="Nunes A.R.C."/>
        </authorList>
    </citation>
    <scope>NUCLEOTIDE SEQUENCE [LARGE SCALE GENOMIC DNA]</scope>
    <source>
        <strain evidence="11 12">Q02</strain>
    </source>
</reference>
<keyword evidence="5 8" id="KW-0564">Palmitate</keyword>
<keyword evidence="7 8" id="KW-0449">Lipoprotein</keyword>
<evidence type="ECO:0000256" key="3">
    <source>
        <dbReference type="ARBA" id="ARBA00022984"/>
    </source>
</evidence>
<dbReference type="InterPro" id="IPR028082">
    <property type="entry name" value="Peripla_BP_I"/>
</dbReference>
<keyword evidence="1 8" id="KW-0732">Signal</keyword>
<comment type="function">
    <text evidence="8">Regulator of peptidoglycan synthesis that is essential for the function of penicillin-binding protein 1A (PBP1a).</text>
</comment>
<dbReference type="Gene3D" id="3.40.50.2300">
    <property type="match status" value="3"/>
</dbReference>
<keyword evidence="2 8" id="KW-0133">Cell shape</keyword>
<protein>
    <recommendedName>
        <fullName evidence="8">Penicillin-binding protein activator LpoA</fullName>
        <shortName evidence="8">PBP activator LpoA</shortName>
    </recommendedName>
</protein>
<feature type="compositionally biased region" description="Low complexity" evidence="9">
    <location>
        <begin position="340"/>
        <end position="363"/>
    </location>
</feature>
<dbReference type="Gene3D" id="1.25.40.650">
    <property type="match status" value="1"/>
</dbReference>
<keyword evidence="6 8" id="KW-0998">Cell outer membrane</keyword>
<proteinExistence type="inferred from homology"/>
<evidence type="ECO:0000256" key="7">
    <source>
        <dbReference type="ARBA" id="ARBA00023288"/>
    </source>
</evidence>
<comment type="subcellular location">
    <subcellularLocation>
        <location evidence="8">Cell outer membrane</location>
        <topology evidence="8">Lipid-anchor</topology>
        <orientation evidence="8">Periplasmic side</orientation>
    </subcellularLocation>
</comment>
<keyword evidence="4 8" id="KW-0472">Membrane</keyword>
<dbReference type="InterPro" id="IPR011990">
    <property type="entry name" value="TPR-like_helical_dom_sf"/>
</dbReference>
<evidence type="ECO:0000256" key="9">
    <source>
        <dbReference type="SAM" id="MobiDB-lite"/>
    </source>
</evidence>